<keyword evidence="3" id="KW-1185">Reference proteome</keyword>
<evidence type="ECO:0000313" key="3">
    <source>
        <dbReference type="Proteomes" id="UP000518300"/>
    </source>
</evidence>
<sequence length="1052" mass="108458">MRAAIVFSLCLGLATSASAERDVLGFPGTPRALEVWRPGVFSVAGSSVELYADPPDSLGENDAVGTFLSPANCFIAVKQLGEIVSKDNCRLPTRANIVPPHPNDDTTGVKRVKHTASGTGYAAVATTSSKLLLLTSPNGVLGDTPWTPLLRGSGQMEPTSALGVVEMDGGVPHALFGIASDPTTDLIWYRRDQEQARFSIPPTLSIRPPVTVDLFAGEEPYPTALVGNFDGLFRARLAPSGTTFEPVTVEPPEPVAILGVDVNTGKGDLRGEGFGLAVGLTPSEDLVVLGAVPADSAANAGTEWRVHRAFAGLNFPPAPTGNTEVSCVDSSYCVIALSRPDSSNVIIYNNAHAPEVEVDAGTPPLELDEGQTGSWFRASATDADLDAVRVSVQEVGEPKLSVITTAQPDALDVQVTALEVCKDEARVLTVYASDGLADHVRSANVNILVSNVRGTATPAAVTPASDSTVAGGASRVFRAVPVSPAPAGTGLCPTAGYRWTGRNGAPALDTSQTAGETGTATFTPPAVLCQPQGAVYTYDVEALDDLGASGKPSASTSFSVTVAPWGAPNAPFGEGEVRLLTSNANAGVDVVREARAHECIGTPGLPPVETVWRLREPGALPAGITVRDASGAAVSLDSPVVSHQLRVEAAACTRAPLTFVARNRIESAAGGVQEGPESTVLVSVEPPVEDVTAARMDLTATPTADGAVDVQLGTSLLCPAQYGPRARMSLRDTSGATLDEAVVDVPGTWRPTLPTTCSAREYVVRGELFTVDEGTGTQLNGGTAETRVLTEARQPVLGTLEGGALEARCGEGATATLTQTFPADACRDVSLSWSQVSGPALEDGALSGEQVTVSTRDAELEALVGASVVLRVTADAGSGKTASTDHEVPITVAPFVDVARESEPVVGAETGLAGVVARLRNTSACRVGTLVHRERVEGVEWVRGSVKLDGRPVVEREVEGGFEVEGIALEAGATGTLTYVIRPALLGSPRFAGEVFLNRVRVSGSIPEASTSSCGCSGGGSGAAAFGLLALARLLRRRRVGGQGGRAGGLPR</sequence>
<accession>A0A848L728</accession>
<dbReference type="EMBL" id="JABBJJ010000012">
    <property type="protein sequence ID" value="NMO14072.1"/>
    <property type="molecule type" value="Genomic_DNA"/>
</dbReference>
<gene>
    <name evidence="2" type="ORF">HG543_04245</name>
</gene>
<evidence type="ECO:0000313" key="2">
    <source>
        <dbReference type="EMBL" id="NMO14072.1"/>
    </source>
</evidence>
<dbReference type="AlphaFoldDB" id="A0A848L728"/>
<evidence type="ECO:0008006" key="4">
    <source>
        <dbReference type="Google" id="ProtNLM"/>
    </source>
</evidence>
<reference evidence="2 3" key="1">
    <citation type="submission" date="2020-04" db="EMBL/GenBank/DDBJ databases">
        <title>Draft genome of Pyxidicoccus fallax type strain.</title>
        <authorList>
            <person name="Whitworth D.E."/>
        </authorList>
    </citation>
    <scope>NUCLEOTIDE SEQUENCE [LARGE SCALE GENOMIC DNA]</scope>
    <source>
        <strain evidence="2 3">DSM 14698</strain>
    </source>
</reference>
<feature type="chain" id="PRO_5032352898" description="Ig-like domain-containing protein" evidence="1">
    <location>
        <begin position="20"/>
        <end position="1052"/>
    </location>
</feature>
<organism evidence="2 3">
    <name type="scientific">Pyxidicoccus fallax</name>
    <dbReference type="NCBI Taxonomy" id="394095"/>
    <lineage>
        <taxon>Bacteria</taxon>
        <taxon>Pseudomonadati</taxon>
        <taxon>Myxococcota</taxon>
        <taxon>Myxococcia</taxon>
        <taxon>Myxococcales</taxon>
        <taxon>Cystobacterineae</taxon>
        <taxon>Myxococcaceae</taxon>
        <taxon>Pyxidicoccus</taxon>
    </lineage>
</organism>
<dbReference type="RefSeq" id="WP_169343355.1">
    <property type="nucleotide sequence ID" value="NZ_JABBJJ010000012.1"/>
</dbReference>
<dbReference type="InterPro" id="IPR017756">
    <property type="entry name" value="TM_Gly-Cys-Arg_CS"/>
</dbReference>
<dbReference type="Proteomes" id="UP000518300">
    <property type="component" value="Unassembled WGS sequence"/>
</dbReference>
<keyword evidence="1" id="KW-0732">Signal</keyword>
<evidence type="ECO:0000256" key="1">
    <source>
        <dbReference type="SAM" id="SignalP"/>
    </source>
</evidence>
<protein>
    <recommendedName>
        <fullName evidence="4">Ig-like domain-containing protein</fullName>
    </recommendedName>
</protein>
<comment type="caution">
    <text evidence="2">The sequence shown here is derived from an EMBL/GenBank/DDBJ whole genome shotgun (WGS) entry which is preliminary data.</text>
</comment>
<name>A0A848L728_9BACT</name>
<proteinExistence type="predicted"/>
<feature type="signal peptide" evidence="1">
    <location>
        <begin position="1"/>
        <end position="19"/>
    </location>
</feature>
<dbReference type="NCBIfam" id="TIGR03382">
    <property type="entry name" value="GC_trans_RRR"/>
    <property type="match status" value="1"/>
</dbReference>